<name>A0A5A7V3K2_CUCMM</name>
<comment type="caution">
    <text evidence="2">The sequence shown here is derived from an EMBL/GenBank/DDBJ whole genome shotgun (WGS) entry which is preliminary data.</text>
</comment>
<gene>
    <name evidence="2" type="ORF">E6C27_scaffold89G00980</name>
</gene>
<feature type="region of interest" description="Disordered" evidence="1">
    <location>
        <begin position="21"/>
        <end position="75"/>
    </location>
</feature>
<dbReference type="EMBL" id="SSTE01004728">
    <property type="protein sequence ID" value="KAA0061860.1"/>
    <property type="molecule type" value="Genomic_DNA"/>
</dbReference>
<sequence length="75" mass="8446">MLRWSRTVKLGLKLNNGSRNVMEKQRNVDETSQIGNEKDEDEMDITTAGDELRKGKGRQQQLPPTARGGLSYVSI</sequence>
<proteinExistence type="predicted"/>
<evidence type="ECO:0000313" key="2">
    <source>
        <dbReference type="EMBL" id="KAA0061860.1"/>
    </source>
</evidence>
<dbReference type="AlphaFoldDB" id="A0A5A7V3K2"/>
<protein>
    <submittedName>
        <fullName evidence="2">Uncharacterized protein</fullName>
    </submittedName>
</protein>
<accession>A0A5A7V3K2</accession>
<evidence type="ECO:0000313" key="3">
    <source>
        <dbReference type="Proteomes" id="UP000321393"/>
    </source>
</evidence>
<dbReference type="Proteomes" id="UP000321393">
    <property type="component" value="Unassembled WGS sequence"/>
</dbReference>
<reference evidence="2 3" key="1">
    <citation type="submission" date="2019-08" db="EMBL/GenBank/DDBJ databases">
        <title>Draft genome sequences of two oriental melons (Cucumis melo L. var makuwa).</title>
        <authorList>
            <person name="Kwon S.-Y."/>
        </authorList>
    </citation>
    <scope>NUCLEOTIDE SEQUENCE [LARGE SCALE GENOMIC DNA]</scope>
    <source>
        <strain evidence="3">cv. SW 3</strain>
        <tissue evidence="2">Leaf</tissue>
    </source>
</reference>
<evidence type="ECO:0000256" key="1">
    <source>
        <dbReference type="SAM" id="MobiDB-lite"/>
    </source>
</evidence>
<organism evidence="2 3">
    <name type="scientific">Cucumis melo var. makuwa</name>
    <name type="common">Oriental melon</name>
    <dbReference type="NCBI Taxonomy" id="1194695"/>
    <lineage>
        <taxon>Eukaryota</taxon>
        <taxon>Viridiplantae</taxon>
        <taxon>Streptophyta</taxon>
        <taxon>Embryophyta</taxon>
        <taxon>Tracheophyta</taxon>
        <taxon>Spermatophyta</taxon>
        <taxon>Magnoliopsida</taxon>
        <taxon>eudicotyledons</taxon>
        <taxon>Gunneridae</taxon>
        <taxon>Pentapetalae</taxon>
        <taxon>rosids</taxon>
        <taxon>fabids</taxon>
        <taxon>Cucurbitales</taxon>
        <taxon>Cucurbitaceae</taxon>
        <taxon>Benincaseae</taxon>
        <taxon>Cucumis</taxon>
    </lineage>
</organism>